<evidence type="ECO:0000313" key="3">
    <source>
        <dbReference type="Proteomes" id="UP000253551"/>
    </source>
</evidence>
<accession>A0A367KPY7</accession>
<dbReference type="InterPro" id="IPR036397">
    <property type="entry name" value="RNaseH_sf"/>
</dbReference>
<dbReference type="GO" id="GO:0000402">
    <property type="term" value="F:crossed form four-way junction DNA binding"/>
    <property type="evidence" value="ECO:0007669"/>
    <property type="project" value="TreeGrafter"/>
</dbReference>
<gene>
    <name evidence="2" type="ORF">CU098_012977</name>
</gene>
<dbReference type="Proteomes" id="UP000253551">
    <property type="component" value="Unassembled WGS sequence"/>
</dbReference>
<dbReference type="GO" id="GO:0000403">
    <property type="term" value="F:Y-form DNA binding"/>
    <property type="evidence" value="ECO:0007669"/>
    <property type="project" value="TreeGrafter"/>
</dbReference>
<dbReference type="InterPro" id="IPR039197">
    <property type="entry name" value="Mrs1/Cce1"/>
</dbReference>
<sequence>MSLAHLQRTFTSTNLTQLLSRQKVPEIRAVAKSCGVLMGGRKDEVIQRIVDSMLEAQKPCQSVLSFDLGYRNLAFCHINQDATVLDWARVDLKLSEFHPSTMAPIVRKFLAERVEENLKTSDVVIAERQRARSCGAKEVLEHILRVTAVEGMLWSGLHETAERLKKSELTFVAQGRQQVDVSLADDLQAVMNDDVMRFAKIKRPGYAKKQASISLVQKWLYDVEKPPIHVSDELKMMFAQESKKDDLSDCLLQAVVWYKWRDFRRNYANLLLATEI</sequence>
<dbReference type="PANTHER" id="PTHR28072">
    <property type="entry name" value="CRUCIFORM CUTTING ENDONUCLEASE 1, MITOCHONDRIAL-RELATED"/>
    <property type="match status" value="1"/>
</dbReference>
<dbReference type="Gene3D" id="3.30.420.10">
    <property type="entry name" value="Ribonuclease H-like superfamily/Ribonuclease H"/>
    <property type="match status" value="1"/>
</dbReference>
<dbReference type="PANTHER" id="PTHR28072:SF1">
    <property type="entry name" value="CRUCIFORM CUTTING ENDONUCLEASE 1, MITOCHONDRIAL-RELATED"/>
    <property type="match status" value="1"/>
</dbReference>
<dbReference type="Pfam" id="PF09159">
    <property type="entry name" value="Ydc2-catalyt"/>
    <property type="match status" value="1"/>
</dbReference>
<feature type="domain" description="Mitochondrial resolvase Ydc2 catalytic" evidence="1">
    <location>
        <begin position="63"/>
        <end position="224"/>
    </location>
</feature>
<dbReference type="SUPFAM" id="SSF53098">
    <property type="entry name" value="Ribonuclease H-like"/>
    <property type="match status" value="1"/>
</dbReference>
<name>A0A367KPY7_RHIST</name>
<keyword evidence="3" id="KW-1185">Reference proteome</keyword>
<dbReference type="AlphaFoldDB" id="A0A367KPY7"/>
<dbReference type="OrthoDB" id="5552842at2759"/>
<dbReference type="InterPro" id="IPR015242">
    <property type="entry name" value="Ydc2_cat"/>
</dbReference>
<comment type="caution">
    <text evidence="2">The sequence shown here is derived from an EMBL/GenBank/DDBJ whole genome shotgun (WGS) entry which is preliminary data.</text>
</comment>
<dbReference type="GO" id="GO:0005739">
    <property type="term" value="C:mitochondrion"/>
    <property type="evidence" value="ECO:0007669"/>
    <property type="project" value="TreeGrafter"/>
</dbReference>
<evidence type="ECO:0000259" key="1">
    <source>
        <dbReference type="Pfam" id="PF09159"/>
    </source>
</evidence>
<dbReference type="GO" id="GO:0004520">
    <property type="term" value="F:DNA endonuclease activity"/>
    <property type="evidence" value="ECO:0007669"/>
    <property type="project" value="TreeGrafter"/>
</dbReference>
<organism evidence="2 3">
    <name type="scientific">Rhizopus stolonifer</name>
    <name type="common">Rhizopus nigricans</name>
    <dbReference type="NCBI Taxonomy" id="4846"/>
    <lineage>
        <taxon>Eukaryota</taxon>
        <taxon>Fungi</taxon>
        <taxon>Fungi incertae sedis</taxon>
        <taxon>Mucoromycota</taxon>
        <taxon>Mucoromycotina</taxon>
        <taxon>Mucoromycetes</taxon>
        <taxon>Mucorales</taxon>
        <taxon>Mucorineae</taxon>
        <taxon>Rhizopodaceae</taxon>
        <taxon>Rhizopus</taxon>
    </lineage>
</organism>
<proteinExistence type="predicted"/>
<dbReference type="InterPro" id="IPR012337">
    <property type="entry name" value="RNaseH-like_sf"/>
</dbReference>
<dbReference type="GO" id="GO:0070336">
    <property type="term" value="F:flap-structured DNA binding"/>
    <property type="evidence" value="ECO:0007669"/>
    <property type="project" value="TreeGrafter"/>
</dbReference>
<dbReference type="EMBL" id="PJQM01000730">
    <property type="protein sequence ID" value="RCI04284.1"/>
    <property type="molecule type" value="Genomic_DNA"/>
</dbReference>
<protein>
    <recommendedName>
        <fullName evidence="1">Mitochondrial resolvase Ydc2 catalytic domain-containing protein</fullName>
    </recommendedName>
</protein>
<reference evidence="2 3" key="1">
    <citation type="journal article" date="2018" name="G3 (Bethesda)">
        <title>Phylogenetic and Phylogenomic Definition of Rhizopus Species.</title>
        <authorList>
            <person name="Gryganskyi A.P."/>
            <person name="Golan J."/>
            <person name="Dolatabadi S."/>
            <person name="Mondo S."/>
            <person name="Robb S."/>
            <person name="Idnurm A."/>
            <person name="Muszewska A."/>
            <person name="Steczkiewicz K."/>
            <person name="Masonjones S."/>
            <person name="Liao H.L."/>
            <person name="Gajdeczka M.T."/>
            <person name="Anike F."/>
            <person name="Vuek A."/>
            <person name="Anishchenko I.M."/>
            <person name="Voigt K."/>
            <person name="de Hoog G.S."/>
            <person name="Smith M.E."/>
            <person name="Heitman J."/>
            <person name="Vilgalys R."/>
            <person name="Stajich J.E."/>
        </authorList>
    </citation>
    <scope>NUCLEOTIDE SEQUENCE [LARGE SCALE GENOMIC DNA]</scope>
    <source>
        <strain evidence="2 3">LSU 92-RS-03</strain>
    </source>
</reference>
<evidence type="ECO:0000313" key="2">
    <source>
        <dbReference type="EMBL" id="RCI04284.1"/>
    </source>
</evidence>